<dbReference type="InterPro" id="IPR001969">
    <property type="entry name" value="Aspartic_peptidase_AS"/>
</dbReference>
<evidence type="ECO:0000256" key="1">
    <source>
        <dbReference type="ARBA" id="ARBA00007447"/>
    </source>
</evidence>
<keyword evidence="4" id="KW-0645">Protease</keyword>
<evidence type="ECO:0000313" key="9">
    <source>
        <dbReference type="Proteomes" id="UP001355207"/>
    </source>
</evidence>
<organism evidence="8 9">
    <name type="scientific">Kwoniella dendrophila CBS 6074</name>
    <dbReference type="NCBI Taxonomy" id="1295534"/>
    <lineage>
        <taxon>Eukaryota</taxon>
        <taxon>Fungi</taxon>
        <taxon>Dikarya</taxon>
        <taxon>Basidiomycota</taxon>
        <taxon>Agaricomycotina</taxon>
        <taxon>Tremellomycetes</taxon>
        <taxon>Tremellales</taxon>
        <taxon>Cryptococcaceae</taxon>
        <taxon>Kwoniella</taxon>
    </lineage>
</organism>
<keyword evidence="4" id="KW-0378">Hydrolase</keyword>
<feature type="region of interest" description="Disordered" evidence="5">
    <location>
        <begin position="124"/>
        <end position="165"/>
    </location>
</feature>
<feature type="signal peptide" evidence="6">
    <location>
        <begin position="1"/>
        <end position="22"/>
    </location>
</feature>
<protein>
    <recommendedName>
        <fullName evidence="7">Peptidase A1 domain-containing protein</fullName>
    </recommendedName>
</protein>
<reference evidence="8 9" key="1">
    <citation type="submission" date="2024-01" db="EMBL/GenBank/DDBJ databases">
        <title>Comparative genomics of Cryptococcus and Kwoniella reveals pathogenesis evolution and contrasting modes of karyotype evolution via chromosome fusion or intercentromeric recombination.</title>
        <authorList>
            <person name="Coelho M.A."/>
            <person name="David-Palma M."/>
            <person name="Shea T."/>
            <person name="Bowers K."/>
            <person name="McGinley-Smith S."/>
            <person name="Mohammad A.W."/>
            <person name="Gnirke A."/>
            <person name="Yurkov A.M."/>
            <person name="Nowrousian M."/>
            <person name="Sun S."/>
            <person name="Cuomo C.A."/>
            <person name="Heitman J."/>
        </authorList>
    </citation>
    <scope>NUCLEOTIDE SEQUENCE [LARGE SCALE GENOMIC DNA]</scope>
    <source>
        <strain evidence="8 9">CBS 6074</strain>
    </source>
</reference>
<feature type="domain" description="Peptidase A1" evidence="7">
    <location>
        <begin position="337"/>
        <end position="647"/>
    </location>
</feature>
<dbReference type="PROSITE" id="PS51767">
    <property type="entry name" value="PEPTIDASE_A1"/>
    <property type="match status" value="1"/>
</dbReference>
<dbReference type="Pfam" id="PF00026">
    <property type="entry name" value="Asp"/>
    <property type="match status" value="1"/>
</dbReference>
<dbReference type="RefSeq" id="XP_066078735.1">
    <property type="nucleotide sequence ID" value="XM_066222638.1"/>
</dbReference>
<sequence>MHASTYYQILVTLALIPYGTSASPLRASNTDAHAHITSTVSEQIKGTVIPITHRSPLLHHPILSARTEDGNIPIFDEQAAALVQKELKAVKNKYSKAAQYLSGVQVAEADISFQQPNAALPVQAAQQSKSKSQSQSVSNSASSFASSSSSSTSNPKSTSTFVSTAPTTISSSAAKTWSTGVTVIAPNSMPTLSTSSFVSSTTAKSAAGATGTGVIAPIASISVDSDGVFNFLGNHAPLLAPIIGSHTRSAVSKSPQSNTVSTSTFITNLPASSYAPATKAAVSTTKANQFDALPTNIIAADLQALPHLSDLQIRGKTNGSPVVPLTDYIQGSLDVLYYGNINIGTPSQSLSVDFDTGSADLWFPVGCSNCQSQQFDSKKSSTYKSSSQSFGVQYGSGSVSGTLSQETVSIANTNVQGQYFGAVNSESSDFQGNPNSGVLGMAFSSISSSGKSTYFENLISTKSVSSSLFGFHLTRRQAQGSQLCIGCYDSSKFTGSISWIPIISQTYWSVSLTSFSTNNGKSNALSQSLIGAIDTGTTLIYVPTSIADSFYSQIPNSQKADQFGQGFYQYPCKSSITISLGLNGKNFPMNTVDFNLGKTSSGSQMCIGAVLAVADGFPDNLAIVGDAFLKNWYSIYDYSNNVRIGLASSTNNK</sequence>
<dbReference type="Proteomes" id="UP001355207">
    <property type="component" value="Chromosome 9"/>
</dbReference>
<keyword evidence="6" id="KW-0732">Signal</keyword>
<name>A0AAX4K470_9TREE</name>
<dbReference type="CDD" id="cd05471">
    <property type="entry name" value="pepsin_like"/>
    <property type="match status" value="1"/>
</dbReference>
<dbReference type="EMBL" id="CP144106">
    <property type="protein sequence ID" value="WWC91973.1"/>
    <property type="molecule type" value="Genomic_DNA"/>
</dbReference>
<dbReference type="GO" id="GO:0004190">
    <property type="term" value="F:aspartic-type endopeptidase activity"/>
    <property type="evidence" value="ECO:0007669"/>
    <property type="project" value="UniProtKB-KW"/>
</dbReference>
<dbReference type="GeneID" id="91097595"/>
<gene>
    <name evidence="8" type="ORF">L201_006926</name>
</gene>
<dbReference type="InterPro" id="IPR001461">
    <property type="entry name" value="Aspartic_peptidase_A1"/>
</dbReference>
<evidence type="ECO:0000256" key="2">
    <source>
        <dbReference type="ARBA" id="ARBA00022750"/>
    </source>
</evidence>
<dbReference type="FunFam" id="2.40.70.10:FF:000008">
    <property type="entry name" value="Cathepsin D"/>
    <property type="match status" value="1"/>
</dbReference>
<dbReference type="InterPro" id="IPR021109">
    <property type="entry name" value="Peptidase_aspartic_dom_sf"/>
</dbReference>
<feature type="active site" evidence="3">
    <location>
        <position position="355"/>
    </location>
</feature>
<dbReference type="PANTHER" id="PTHR47966">
    <property type="entry name" value="BETA-SITE APP-CLEAVING ENZYME, ISOFORM A-RELATED"/>
    <property type="match status" value="1"/>
</dbReference>
<keyword evidence="2 4" id="KW-0064">Aspartyl protease</keyword>
<accession>A0AAX4K470</accession>
<evidence type="ECO:0000256" key="5">
    <source>
        <dbReference type="SAM" id="MobiDB-lite"/>
    </source>
</evidence>
<evidence type="ECO:0000259" key="7">
    <source>
        <dbReference type="PROSITE" id="PS51767"/>
    </source>
</evidence>
<evidence type="ECO:0000256" key="6">
    <source>
        <dbReference type="SAM" id="SignalP"/>
    </source>
</evidence>
<feature type="active site" evidence="3">
    <location>
        <position position="534"/>
    </location>
</feature>
<keyword evidence="9" id="KW-1185">Reference proteome</keyword>
<dbReference type="InterPro" id="IPR034164">
    <property type="entry name" value="Pepsin-like_dom"/>
</dbReference>
<dbReference type="PANTHER" id="PTHR47966:SF51">
    <property type="entry name" value="BETA-SITE APP-CLEAVING ENZYME, ISOFORM A-RELATED"/>
    <property type="match status" value="1"/>
</dbReference>
<evidence type="ECO:0000256" key="4">
    <source>
        <dbReference type="RuleBase" id="RU000454"/>
    </source>
</evidence>
<proteinExistence type="inferred from homology"/>
<dbReference type="Gene3D" id="2.40.70.10">
    <property type="entry name" value="Acid Proteases"/>
    <property type="match status" value="2"/>
</dbReference>
<dbReference type="InterPro" id="IPR033121">
    <property type="entry name" value="PEPTIDASE_A1"/>
</dbReference>
<comment type="similarity">
    <text evidence="1 4">Belongs to the peptidase A1 family.</text>
</comment>
<dbReference type="AlphaFoldDB" id="A0AAX4K470"/>
<dbReference type="PROSITE" id="PS00141">
    <property type="entry name" value="ASP_PROTEASE"/>
    <property type="match status" value="2"/>
</dbReference>
<evidence type="ECO:0000256" key="3">
    <source>
        <dbReference type="PIRSR" id="PIRSR601461-1"/>
    </source>
</evidence>
<feature type="chain" id="PRO_5043847793" description="Peptidase A1 domain-containing protein" evidence="6">
    <location>
        <begin position="23"/>
        <end position="653"/>
    </location>
</feature>
<evidence type="ECO:0000313" key="8">
    <source>
        <dbReference type="EMBL" id="WWC91973.1"/>
    </source>
</evidence>
<dbReference type="GO" id="GO:0006508">
    <property type="term" value="P:proteolysis"/>
    <property type="evidence" value="ECO:0007669"/>
    <property type="project" value="UniProtKB-KW"/>
</dbReference>
<dbReference type="PRINTS" id="PR00792">
    <property type="entry name" value="PEPSIN"/>
</dbReference>
<dbReference type="SUPFAM" id="SSF50630">
    <property type="entry name" value="Acid proteases"/>
    <property type="match status" value="1"/>
</dbReference>